<name>A0ABR1UBC4_9PEZI</name>
<sequence>MAYILCHQRPPFHYDEAIAAPRPVPPALTEQKVEETLTGWTAEITRDDEQRAQAQEWESRSTRLVTHWNAPLQAPDRWPSPEPPVMRVADSEALRRVFTLEELQLEDEEREKTREYNIDMLEKTRRHHRWEEQEQQREQQEQQQQQQQQQQYPNGHYYEAPAVAVTASYQPPTAMEPSPHWGRWEQLEQLEEQQQQPYGPFGGFPFAAGSFLPPIFRRWRPWEH</sequence>
<evidence type="ECO:0000256" key="1">
    <source>
        <dbReference type="SAM" id="MobiDB-lite"/>
    </source>
</evidence>
<dbReference type="Proteomes" id="UP001444661">
    <property type="component" value="Unassembled WGS sequence"/>
</dbReference>
<dbReference type="EMBL" id="JAQQWK010000001">
    <property type="protein sequence ID" value="KAK8055204.1"/>
    <property type="molecule type" value="Genomic_DNA"/>
</dbReference>
<accession>A0ABR1UBC4</accession>
<proteinExistence type="predicted"/>
<feature type="region of interest" description="Disordered" evidence="1">
    <location>
        <begin position="127"/>
        <end position="152"/>
    </location>
</feature>
<evidence type="ECO:0000313" key="2">
    <source>
        <dbReference type="EMBL" id="KAK8055204.1"/>
    </source>
</evidence>
<gene>
    <name evidence="2" type="ORF">PG993_000431</name>
</gene>
<comment type="caution">
    <text evidence="2">The sequence shown here is derived from an EMBL/GenBank/DDBJ whole genome shotgun (WGS) entry which is preliminary data.</text>
</comment>
<protein>
    <submittedName>
        <fullName evidence="2">Uncharacterized protein</fullName>
    </submittedName>
</protein>
<feature type="compositionally biased region" description="Low complexity" evidence="1">
    <location>
        <begin position="141"/>
        <end position="151"/>
    </location>
</feature>
<evidence type="ECO:0000313" key="3">
    <source>
        <dbReference type="Proteomes" id="UP001444661"/>
    </source>
</evidence>
<organism evidence="2 3">
    <name type="scientific">Apiospora rasikravindrae</name>
    <dbReference type="NCBI Taxonomy" id="990691"/>
    <lineage>
        <taxon>Eukaryota</taxon>
        <taxon>Fungi</taxon>
        <taxon>Dikarya</taxon>
        <taxon>Ascomycota</taxon>
        <taxon>Pezizomycotina</taxon>
        <taxon>Sordariomycetes</taxon>
        <taxon>Xylariomycetidae</taxon>
        <taxon>Amphisphaeriales</taxon>
        <taxon>Apiosporaceae</taxon>
        <taxon>Apiospora</taxon>
    </lineage>
</organism>
<feature type="compositionally biased region" description="Basic and acidic residues" evidence="1">
    <location>
        <begin position="127"/>
        <end position="140"/>
    </location>
</feature>
<reference evidence="2 3" key="1">
    <citation type="submission" date="2023-01" db="EMBL/GenBank/DDBJ databases">
        <title>Analysis of 21 Apiospora genomes using comparative genomics revels a genus with tremendous synthesis potential of carbohydrate active enzymes and secondary metabolites.</title>
        <authorList>
            <person name="Sorensen T."/>
        </authorList>
    </citation>
    <scope>NUCLEOTIDE SEQUENCE [LARGE SCALE GENOMIC DNA]</scope>
    <source>
        <strain evidence="2 3">CBS 33761</strain>
    </source>
</reference>
<keyword evidence="3" id="KW-1185">Reference proteome</keyword>